<evidence type="ECO:0000313" key="8">
    <source>
        <dbReference type="Proteomes" id="UP001241988"/>
    </source>
</evidence>
<evidence type="ECO:0000256" key="2">
    <source>
        <dbReference type="ARBA" id="ARBA00022692"/>
    </source>
</evidence>
<reference evidence="7 8" key="1">
    <citation type="submission" date="2023-07" db="EMBL/GenBank/DDBJ databases">
        <title>Genomic Encyclopedia of Type Strains, Phase IV (KMG-IV): sequencing the most valuable type-strain genomes for metagenomic binning, comparative biology and taxonomic classification.</title>
        <authorList>
            <person name="Goeker M."/>
        </authorList>
    </citation>
    <scope>NUCLEOTIDE SEQUENCE [LARGE SCALE GENOMIC DNA]</scope>
    <source>
        <strain evidence="7 8">DSM 16419</strain>
    </source>
</reference>
<keyword evidence="8" id="KW-1185">Reference proteome</keyword>
<comment type="caution">
    <text evidence="7">The sequence shown here is derived from an EMBL/GenBank/DDBJ whole genome shotgun (WGS) entry which is preliminary data.</text>
</comment>
<dbReference type="InterPro" id="IPR010445">
    <property type="entry name" value="LapA_dom"/>
</dbReference>
<accession>A0ABU0GVY1</accession>
<proteinExistence type="predicted"/>
<dbReference type="RefSeq" id="WP_308787585.1">
    <property type="nucleotide sequence ID" value="NZ_JAUSWB010000005.1"/>
</dbReference>
<evidence type="ECO:0000256" key="1">
    <source>
        <dbReference type="ARBA" id="ARBA00022475"/>
    </source>
</evidence>
<evidence type="ECO:0000313" key="7">
    <source>
        <dbReference type="EMBL" id="MDQ0429515.1"/>
    </source>
</evidence>
<sequence>MEKIIALSPILLMVFLAGLIIVFLFFMAKSSTRSVKITEYEKKIQALEEENQRLKNSQDSM</sequence>
<feature type="transmembrane region" description="Helical" evidence="5">
    <location>
        <begin position="6"/>
        <end position="26"/>
    </location>
</feature>
<keyword evidence="2 5" id="KW-0812">Transmembrane</keyword>
<keyword evidence="3 5" id="KW-1133">Transmembrane helix</keyword>
<dbReference type="Pfam" id="PF06305">
    <property type="entry name" value="LapA_dom"/>
    <property type="match status" value="1"/>
</dbReference>
<feature type="domain" description="Lipopolysaccharide assembly protein A" evidence="6">
    <location>
        <begin position="7"/>
        <end position="51"/>
    </location>
</feature>
<dbReference type="EMBL" id="JAUSWB010000005">
    <property type="protein sequence ID" value="MDQ0429515.1"/>
    <property type="molecule type" value="Genomic_DNA"/>
</dbReference>
<evidence type="ECO:0000256" key="4">
    <source>
        <dbReference type="ARBA" id="ARBA00023136"/>
    </source>
</evidence>
<evidence type="ECO:0000256" key="3">
    <source>
        <dbReference type="ARBA" id="ARBA00022989"/>
    </source>
</evidence>
<gene>
    <name evidence="7" type="ORF">QOZ98_002343</name>
</gene>
<name>A0ABU0GVY1_9BACL</name>
<protein>
    <submittedName>
        <fullName evidence="7">Uncharacterized membrane protein YciS (DUF1049 family)</fullName>
    </submittedName>
</protein>
<organism evidence="7 8">
    <name type="scientific">Planomicrobium stackebrandtii</name>
    <dbReference type="NCBI Taxonomy" id="253160"/>
    <lineage>
        <taxon>Bacteria</taxon>
        <taxon>Bacillati</taxon>
        <taxon>Bacillota</taxon>
        <taxon>Bacilli</taxon>
        <taxon>Bacillales</taxon>
        <taxon>Caryophanaceae</taxon>
        <taxon>Planomicrobium</taxon>
    </lineage>
</organism>
<keyword evidence="4 5" id="KW-0472">Membrane</keyword>
<dbReference type="Proteomes" id="UP001241988">
    <property type="component" value="Unassembled WGS sequence"/>
</dbReference>
<keyword evidence="1" id="KW-1003">Cell membrane</keyword>
<evidence type="ECO:0000256" key="5">
    <source>
        <dbReference type="SAM" id="Phobius"/>
    </source>
</evidence>
<evidence type="ECO:0000259" key="6">
    <source>
        <dbReference type="Pfam" id="PF06305"/>
    </source>
</evidence>